<evidence type="ECO:0000313" key="3">
    <source>
        <dbReference type="Proteomes" id="UP000015105"/>
    </source>
</evidence>
<reference evidence="2" key="5">
    <citation type="journal article" date="2021" name="G3 (Bethesda)">
        <title>Aegilops tauschii genome assembly Aet v5.0 features greater sequence contiguity and improved annotation.</title>
        <authorList>
            <person name="Wang L."/>
            <person name="Zhu T."/>
            <person name="Rodriguez J.C."/>
            <person name="Deal K.R."/>
            <person name="Dubcovsky J."/>
            <person name="McGuire P.E."/>
            <person name="Lux T."/>
            <person name="Spannagl M."/>
            <person name="Mayer K.F.X."/>
            <person name="Baldrich P."/>
            <person name="Meyers B.C."/>
            <person name="Huo N."/>
            <person name="Gu Y.Q."/>
            <person name="Zhou H."/>
            <person name="Devos K.M."/>
            <person name="Bennetzen J.L."/>
            <person name="Unver T."/>
            <person name="Budak H."/>
            <person name="Gulick P.J."/>
            <person name="Galiba G."/>
            <person name="Kalapos B."/>
            <person name="Nelson D.R."/>
            <person name="Li P."/>
            <person name="You F.M."/>
            <person name="Luo M.C."/>
            <person name="Dvorak J."/>
        </authorList>
    </citation>
    <scope>NUCLEOTIDE SEQUENCE [LARGE SCALE GENOMIC DNA]</scope>
    <source>
        <strain evidence="2">cv. AL8/78</strain>
    </source>
</reference>
<evidence type="ECO:0000256" key="1">
    <source>
        <dbReference type="SAM" id="MobiDB-lite"/>
    </source>
</evidence>
<dbReference type="Proteomes" id="UP000015105">
    <property type="component" value="Chromosome 3D"/>
</dbReference>
<feature type="region of interest" description="Disordered" evidence="1">
    <location>
        <begin position="100"/>
        <end position="234"/>
    </location>
</feature>
<accession>A0A453DQ58</accession>
<reference evidence="3" key="2">
    <citation type="journal article" date="2017" name="Nat. Plants">
        <title>The Aegilops tauschii genome reveals multiple impacts of transposons.</title>
        <authorList>
            <person name="Zhao G."/>
            <person name="Zou C."/>
            <person name="Li K."/>
            <person name="Wang K."/>
            <person name="Li T."/>
            <person name="Gao L."/>
            <person name="Zhang X."/>
            <person name="Wang H."/>
            <person name="Yang Z."/>
            <person name="Liu X."/>
            <person name="Jiang W."/>
            <person name="Mao L."/>
            <person name="Kong X."/>
            <person name="Jiao Y."/>
            <person name="Jia J."/>
        </authorList>
    </citation>
    <scope>NUCLEOTIDE SEQUENCE [LARGE SCALE GENOMIC DNA]</scope>
    <source>
        <strain evidence="3">cv. AL8/78</strain>
    </source>
</reference>
<name>A0A453DQ58_AEGTS</name>
<keyword evidence="3" id="KW-1185">Reference proteome</keyword>
<proteinExistence type="predicted"/>
<feature type="compositionally biased region" description="Basic residues" evidence="1">
    <location>
        <begin position="167"/>
        <end position="177"/>
    </location>
</feature>
<protein>
    <submittedName>
        <fullName evidence="2">Uncharacterized protein</fullName>
    </submittedName>
</protein>
<feature type="compositionally biased region" description="Basic and acidic residues" evidence="1">
    <location>
        <begin position="201"/>
        <end position="211"/>
    </location>
</feature>
<sequence length="234" mass="24980">MTIVDFIELSDDNVIDVSSDEETVQQDQIATQDRTTLLDKQTSEGSQDVPAVFFAASEGSQEDAECGRAFEATASSMVTEKAPFVATSGGSQDVQAAFVAASEGRQDAAESRNALEATPLSFVTEKAPLDTAKSPNCHRSPTSAPFPSPTFTTPQAQTSEGGEAKSVRVKRKYRKKNYHTDTPRKSPRLIQIGTSPVEDPAADHKRSRTIEPAEESAASTFKAGAAKLSVPTPQ</sequence>
<reference evidence="2" key="3">
    <citation type="journal article" date="2017" name="Nature">
        <title>Genome sequence of the progenitor of the wheat D genome Aegilops tauschii.</title>
        <authorList>
            <person name="Luo M.C."/>
            <person name="Gu Y.Q."/>
            <person name="Puiu D."/>
            <person name="Wang H."/>
            <person name="Twardziok S.O."/>
            <person name="Deal K.R."/>
            <person name="Huo N."/>
            <person name="Zhu T."/>
            <person name="Wang L."/>
            <person name="Wang Y."/>
            <person name="McGuire P.E."/>
            <person name="Liu S."/>
            <person name="Long H."/>
            <person name="Ramasamy R.K."/>
            <person name="Rodriguez J.C."/>
            <person name="Van S.L."/>
            <person name="Yuan L."/>
            <person name="Wang Z."/>
            <person name="Xia Z."/>
            <person name="Xiao L."/>
            <person name="Anderson O.D."/>
            <person name="Ouyang S."/>
            <person name="Liang Y."/>
            <person name="Zimin A.V."/>
            <person name="Pertea G."/>
            <person name="Qi P."/>
            <person name="Bennetzen J.L."/>
            <person name="Dai X."/>
            <person name="Dawson M.W."/>
            <person name="Muller H.G."/>
            <person name="Kugler K."/>
            <person name="Rivarola-Duarte L."/>
            <person name="Spannagl M."/>
            <person name="Mayer K.F.X."/>
            <person name="Lu F.H."/>
            <person name="Bevan M.W."/>
            <person name="Leroy P."/>
            <person name="Li P."/>
            <person name="You F.M."/>
            <person name="Sun Q."/>
            <person name="Liu Z."/>
            <person name="Lyons E."/>
            <person name="Wicker T."/>
            <person name="Salzberg S.L."/>
            <person name="Devos K.M."/>
            <person name="Dvorak J."/>
        </authorList>
    </citation>
    <scope>NUCLEOTIDE SEQUENCE [LARGE SCALE GENOMIC DNA]</scope>
    <source>
        <strain evidence="2">cv. AL8/78</strain>
    </source>
</reference>
<reference evidence="3" key="1">
    <citation type="journal article" date="2014" name="Science">
        <title>Ancient hybridizations among the ancestral genomes of bread wheat.</title>
        <authorList>
            <consortium name="International Wheat Genome Sequencing Consortium,"/>
            <person name="Marcussen T."/>
            <person name="Sandve S.R."/>
            <person name="Heier L."/>
            <person name="Spannagl M."/>
            <person name="Pfeifer M."/>
            <person name="Jakobsen K.S."/>
            <person name="Wulff B.B."/>
            <person name="Steuernagel B."/>
            <person name="Mayer K.F."/>
            <person name="Olsen O.A."/>
        </authorList>
    </citation>
    <scope>NUCLEOTIDE SEQUENCE [LARGE SCALE GENOMIC DNA]</scope>
    <source>
        <strain evidence="3">cv. AL8/78</strain>
    </source>
</reference>
<dbReference type="Gramene" id="AET3Gv20036100.1">
    <property type="protein sequence ID" value="AET3Gv20036100.1"/>
    <property type="gene ID" value="AET3Gv20036100"/>
</dbReference>
<organism evidence="2 3">
    <name type="scientific">Aegilops tauschii subsp. strangulata</name>
    <name type="common">Goatgrass</name>
    <dbReference type="NCBI Taxonomy" id="200361"/>
    <lineage>
        <taxon>Eukaryota</taxon>
        <taxon>Viridiplantae</taxon>
        <taxon>Streptophyta</taxon>
        <taxon>Embryophyta</taxon>
        <taxon>Tracheophyta</taxon>
        <taxon>Spermatophyta</taxon>
        <taxon>Magnoliopsida</taxon>
        <taxon>Liliopsida</taxon>
        <taxon>Poales</taxon>
        <taxon>Poaceae</taxon>
        <taxon>BOP clade</taxon>
        <taxon>Pooideae</taxon>
        <taxon>Triticodae</taxon>
        <taxon>Triticeae</taxon>
        <taxon>Triticinae</taxon>
        <taxon>Aegilops</taxon>
    </lineage>
</organism>
<evidence type="ECO:0000313" key="2">
    <source>
        <dbReference type="EnsemblPlants" id="AET3Gv20036100.1"/>
    </source>
</evidence>
<feature type="compositionally biased region" description="Low complexity" evidence="1">
    <location>
        <begin position="140"/>
        <end position="159"/>
    </location>
</feature>
<dbReference type="AlphaFoldDB" id="A0A453DQ58"/>
<dbReference type="EnsemblPlants" id="AET3Gv20036100.1">
    <property type="protein sequence ID" value="AET3Gv20036100.1"/>
    <property type="gene ID" value="AET3Gv20036100"/>
</dbReference>
<reference evidence="2" key="4">
    <citation type="submission" date="2019-03" db="UniProtKB">
        <authorList>
            <consortium name="EnsemblPlants"/>
        </authorList>
    </citation>
    <scope>IDENTIFICATION</scope>
</reference>